<keyword evidence="4" id="KW-1185">Reference proteome</keyword>
<sequence>MGNAVDFGSWVAGWTALAFVVSYGIFVLVNARANHRAREALDYRILVTGSRGKSGTVRLVHAALSGDFRVYSKVSGVAARERRGDGSEIPTPRAGTTSVCELPQAMRRAAKDLADVGVFECMAVTPSLIELVQKSHIRAHMVVIPTIRLDHLEEEGLSEFEIGKSIFDSINRCDVVITAVTQPDIVQYYREQSERHSIELIEVDPREGGVAIRGHHPTNAVLALQVAEYLGLELRHARSNMERASLEPHALEGYQVRRANGHTVTLIDLGSANDPESSWEAFASLERESQVLVPVMVNRWERPLRAISFFASLRQHFEVVGVAGGLARWMNTRHHHHLYRDSVVHTPTTFFSLTRSLVRDPEKLAQEMSNHLGQDVEQLALVLVENVHEPTADILRNTFRRRGTMVRLDQMGAHV</sequence>
<dbReference type="RefSeq" id="WP_104912725.1">
    <property type="nucleotide sequence ID" value="NZ_CP026923.1"/>
</dbReference>
<evidence type="ECO:0000313" key="4">
    <source>
        <dbReference type="Proteomes" id="UP000243077"/>
    </source>
</evidence>
<feature type="domain" description="Mur ligase central" evidence="2">
    <location>
        <begin position="47"/>
        <end position="195"/>
    </location>
</feature>
<keyword evidence="1" id="KW-1133">Transmembrane helix</keyword>
<dbReference type="SUPFAM" id="SSF53623">
    <property type="entry name" value="MurD-like peptide ligases, catalytic domain"/>
    <property type="match status" value="1"/>
</dbReference>
<dbReference type="EMBL" id="CP026923">
    <property type="protein sequence ID" value="AVG23062.1"/>
    <property type="molecule type" value="Genomic_DNA"/>
</dbReference>
<dbReference type="GO" id="GO:0005524">
    <property type="term" value="F:ATP binding"/>
    <property type="evidence" value="ECO:0007669"/>
    <property type="project" value="InterPro"/>
</dbReference>
<evidence type="ECO:0000256" key="1">
    <source>
        <dbReference type="SAM" id="Phobius"/>
    </source>
</evidence>
<gene>
    <name evidence="3" type="ORF">C3B54_1152</name>
</gene>
<reference evidence="3 4" key="1">
    <citation type="submission" date="2018-02" db="EMBL/GenBank/DDBJ databases">
        <title>Complete genome of the streamlined marine actinobacterium Pontimonas salivibrio CL-TW6 adapted to coastal planktonic lifestype.</title>
        <authorList>
            <person name="Cho B.C."/>
            <person name="Hardies S.C."/>
            <person name="Jang G.I."/>
            <person name="Hwang C.Y."/>
        </authorList>
    </citation>
    <scope>NUCLEOTIDE SEQUENCE [LARGE SCALE GENOMIC DNA]</scope>
    <source>
        <strain evidence="3 4">CL-TW6</strain>
    </source>
</reference>
<dbReference type="GO" id="GO:0016881">
    <property type="term" value="F:acid-amino acid ligase activity"/>
    <property type="evidence" value="ECO:0007669"/>
    <property type="project" value="InterPro"/>
</dbReference>
<organism evidence="3 4">
    <name type="scientific">Pontimonas salivibrio</name>
    <dbReference type="NCBI Taxonomy" id="1159327"/>
    <lineage>
        <taxon>Bacteria</taxon>
        <taxon>Bacillati</taxon>
        <taxon>Actinomycetota</taxon>
        <taxon>Actinomycetes</taxon>
        <taxon>Micrococcales</taxon>
        <taxon>Microbacteriaceae</taxon>
        <taxon>Pontimonas</taxon>
    </lineage>
</organism>
<dbReference type="Gene3D" id="3.40.1190.10">
    <property type="entry name" value="Mur-like, catalytic domain"/>
    <property type="match status" value="1"/>
</dbReference>
<accession>A0A2L2BN69</accession>
<dbReference type="KEGG" id="psai:C3B54_1152"/>
<protein>
    <submittedName>
        <fullName evidence="3">Poly-gamma-glutamate synthase PgsB/CapB</fullName>
    </submittedName>
</protein>
<dbReference type="InterPro" id="IPR013221">
    <property type="entry name" value="Mur_ligase_cen"/>
</dbReference>
<dbReference type="Proteomes" id="UP000243077">
    <property type="component" value="Chromosome"/>
</dbReference>
<dbReference type="Pfam" id="PF08245">
    <property type="entry name" value="Mur_ligase_M"/>
    <property type="match status" value="1"/>
</dbReference>
<evidence type="ECO:0000313" key="3">
    <source>
        <dbReference type="EMBL" id="AVG23062.1"/>
    </source>
</evidence>
<evidence type="ECO:0000259" key="2">
    <source>
        <dbReference type="Pfam" id="PF08245"/>
    </source>
</evidence>
<dbReference type="InterPro" id="IPR036565">
    <property type="entry name" value="Mur-like_cat_sf"/>
</dbReference>
<name>A0A2L2BN69_9MICO</name>
<dbReference type="AlphaFoldDB" id="A0A2L2BN69"/>
<keyword evidence="1" id="KW-0472">Membrane</keyword>
<dbReference type="OrthoDB" id="3365660at2"/>
<feature type="transmembrane region" description="Helical" evidence="1">
    <location>
        <begin position="12"/>
        <end position="31"/>
    </location>
</feature>
<keyword evidence="1" id="KW-0812">Transmembrane</keyword>
<proteinExistence type="predicted"/>